<evidence type="ECO:0000313" key="3">
    <source>
        <dbReference type="EMBL" id="MBN7800156.1"/>
    </source>
</evidence>
<gene>
    <name evidence="3" type="ORF">J0A67_04745</name>
</gene>
<sequence length="857" mass="102129">MKFLFRTPLFDFDPDNESEIRENWVKILEAISISSPSLAHEIRNKGYEDLAKPVRLKVKKYILRGRYRSTPFGKFAAVGLGTYMQQKFSVDLSQVDELISDCTIENPESHYADWHLSVSSFSQFHRKVFLSYLVKEERWALLSIPYNKVISLLENHCKAHLRIRFAEFRSWFKEGSQDPIEEIWRQLIKMGILYHSEDWLKTQITPSVYTDVVVKDQLGIKNEIEQMVDDFFQTAGNLFGELSSDYLEGLKKWFHVKFDDRFIPLPLLLNYQEFTNSDFLELAPNGVSQLGSLEIPDSLWGCEEVDLKGVIKEAPLPSQIYHIDLVIKALDDDRIVVDNALCNRPFVFIGRFNRNEEIYAFEKEIKSSVFPNDDLLYTEVRVFETHVVQGICATRPVFENYITPFNQGDPDCIPFDEIEMGLRDSEFLLVHNKSGKRIIPVITHPLNGKEISHPLIRLLWELDHQKSFNLVHYQAPIFSSKTYSPRLCWGKIVLQSRRWMINSHQFELQEELKRWLIEEALPFTILVGIYDRELLVNWESEEGFEILWLELRKYSKCVLSEVIWKDKSPYTSRNGKSIYPQLVLSHRKTIEEKPWIGFLNSIDHEDPKWLYLVFWVSEEDFEDSMLLLFSFYLIDLLKRKRVLWYFLVYPDREQIQVRLRFCPNSTEEREEILCRLVNNLHRLRFELRPYYPEVKKYGNITYLISEKLFWMESSLVSEIIRKTVRLSGSSTISIECLSQFWSDLIFSSGMESHGFKMLRIRVKRISYESKRRFSAESNEKNRCRRLPLAWKKDYKEKLMTHLNHWKEERMKWQIISNHLHMQVNRFYSLDRKFMEDWLYFLLYKEMGRRIFGKRDCD</sequence>
<evidence type="ECO:0000259" key="1">
    <source>
        <dbReference type="Pfam" id="PF04738"/>
    </source>
</evidence>
<dbReference type="NCBIfam" id="TIGR03891">
    <property type="entry name" value="thiopep_ocin"/>
    <property type="match status" value="1"/>
</dbReference>
<reference evidence="3 4" key="1">
    <citation type="submission" date="2021-03" db="EMBL/GenBank/DDBJ databases">
        <title>novel species isolated from a fishpond in China.</title>
        <authorList>
            <person name="Lu H."/>
            <person name="Cai Z."/>
        </authorList>
    </citation>
    <scope>NUCLEOTIDE SEQUENCE [LARGE SCALE GENOMIC DNA]</scope>
    <source>
        <strain evidence="3 4">JCM 31546</strain>
    </source>
</reference>
<dbReference type="Pfam" id="PF14028">
    <property type="entry name" value="Lant_dehydr_C"/>
    <property type="match status" value="1"/>
</dbReference>
<evidence type="ECO:0000259" key="2">
    <source>
        <dbReference type="Pfam" id="PF14028"/>
    </source>
</evidence>
<dbReference type="Proteomes" id="UP000664698">
    <property type="component" value="Unassembled WGS sequence"/>
</dbReference>
<organism evidence="3 4">
    <name type="scientific">Algoriphagus aestuariicola</name>
    <dbReference type="NCBI Taxonomy" id="1852016"/>
    <lineage>
        <taxon>Bacteria</taxon>
        <taxon>Pseudomonadati</taxon>
        <taxon>Bacteroidota</taxon>
        <taxon>Cytophagia</taxon>
        <taxon>Cytophagales</taxon>
        <taxon>Cyclobacteriaceae</taxon>
        <taxon>Algoriphagus</taxon>
    </lineage>
</organism>
<dbReference type="InterPro" id="IPR006827">
    <property type="entry name" value="Lant_deHydtase_N"/>
</dbReference>
<feature type="domain" description="Lantibiotic dehydratase N-terminal" evidence="1">
    <location>
        <begin position="28"/>
        <end position="88"/>
    </location>
</feature>
<dbReference type="InterPro" id="IPR023809">
    <property type="entry name" value="Thiopep_bacteriocin_synth_dom"/>
</dbReference>
<dbReference type="RefSeq" id="WP_206568114.1">
    <property type="nucleotide sequence ID" value="NZ_JAFKCW010000001.1"/>
</dbReference>
<feature type="domain" description="Thiopeptide-type bacteriocin biosynthesis" evidence="2">
    <location>
        <begin position="609"/>
        <end position="833"/>
    </location>
</feature>
<dbReference type="Pfam" id="PF04738">
    <property type="entry name" value="Lant_dehydr_N"/>
    <property type="match status" value="2"/>
</dbReference>
<protein>
    <submittedName>
        <fullName evidence="3">Thiopeptide-type bacteriocin biosynthesis protein</fullName>
    </submittedName>
</protein>
<feature type="domain" description="Lantibiotic dehydratase N-terminal" evidence="1">
    <location>
        <begin position="356"/>
        <end position="546"/>
    </location>
</feature>
<dbReference type="EMBL" id="JAFKCW010000001">
    <property type="protein sequence ID" value="MBN7800156.1"/>
    <property type="molecule type" value="Genomic_DNA"/>
</dbReference>
<comment type="caution">
    <text evidence="3">The sequence shown here is derived from an EMBL/GenBank/DDBJ whole genome shotgun (WGS) entry which is preliminary data.</text>
</comment>
<keyword evidence="4" id="KW-1185">Reference proteome</keyword>
<name>A0ABS3BLH7_9BACT</name>
<accession>A0ABS3BLH7</accession>
<proteinExistence type="predicted"/>
<evidence type="ECO:0000313" key="4">
    <source>
        <dbReference type="Proteomes" id="UP000664698"/>
    </source>
</evidence>